<dbReference type="Gene3D" id="1.10.260.40">
    <property type="entry name" value="lambda repressor-like DNA-binding domains"/>
    <property type="match status" value="1"/>
</dbReference>
<dbReference type="Pfam" id="PF13560">
    <property type="entry name" value="HTH_31"/>
    <property type="match status" value="1"/>
</dbReference>
<dbReference type="SUPFAM" id="SSF47413">
    <property type="entry name" value="lambda repressor-like DNA-binding domains"/>
    <property type="match status" value="1"/>
</dbReference>
<reference evidence="3" key="1">
    <citation type="submission" date="2019-05" db="EMBL/GenBank/DDBJ databases">
        <authorList>
            <person name="Naeem R."/>
            <person name="Antony C."/>
            <person name="Guan Q."/>
        </authorList>
    </citation>
    <scope>NUCLEOTIDE SEQUENCE</scope>
    <source>
        <strain evidence="3">2</strain>
    </source>
</reference>
<dbReference type="GO" id="GO:0003677">
    <property type="term" value="F:DNA binding"/>
    <property type="evidence" value="ECO:0007669"/>
    <property type="project" value="InterPro"/>
</dbReference>
<dbReference type="InterPro" id="IPR001387">
    <property type="entry name" value="Cro/C1-type_HTH"/>
</dbReference>
<organism evidence="3">
    <name type="scientific">Mycobacterium riyadhense</name>
    <dbReference type="NCBI Taxonomy" id="486698"/>
    <lineage>
        <taxon>Bacteria</taxon>
        <taxon>Bacillati</taxon>
        <taxon>Actinomycetota</taxon>
        <taxon>Actinomycetes</taxon>
        <taxon>Mycobacteriales</taxon>
        <taxon>Mycobacteriaceae</taxon>
        <taxon>Mycobacterium</taxon>
    </lineage>
</organism>
<evidence type="ECO:0000313" key="3">
    <source>
        <dbReference type="EMBL" id="VTP03948.1"/>
    </source>
</evidence>
<evidence type="ECO:0000259" key="2">
    <source>
        <dbReference type="PROSITE" id="PS50943"/>
    </source>
</evidence>
<dbReference type="AlphaFoldDB" id="A0A653F2T1"/>
<dbReference type="EMBL" id="LR589179">
    <property type="protein sequence ID" value="VTP03948.1"/>
    <property type="molecule type" value="Genomic_DNA"/>
</dbReference>
<sequence>MLGWEGVATMPNDPFDPDDLTPEECHAIALAGAELDMLSDLVRLRHRKGLTQEDVANAIGRDKSAVSRFERLDSDPRLSTVRRYARAVGAMVEHRVSEYQAGEEKGARLVDTPAAATGQWTITSMKRGLWGARDRLGPLTGDFMIAFGELPAWEVSPTDDAGESFPVPVGLARQDQL</sequence>
<name>A0A653F2T1_9MYCO</name>
<feature type="region of interest" description="Disordered" evidence="1">
    <location>
        <begin position="158"/>
        <end position="177"/>
    </location>
</feature>
<protein>
    <submittedName>
        <fullName evidence="3">Helix-turn-helix domain protein</fullName>
    </submittedName>
</protein>
<dbReference type="PROSITE" id="PS50943">
    <property type="entry name" value="HTH_CROC1"/>
    <property type="match status" value="1"/>
</dbReference>
<feature type="domain" description="HTH cro/C1-type" evidence="2">
    <location>
        <begin position="41"/>
        <end position="94"/>
    </location>
</feature>
<dbReference type="CDD" id="cd00093">
    <property type="entry name" value="HTH_XRE"/>
    <property type="match status" value="1"/>
</dbReference>
<gene>
    <name evidence="3" type="ORF">BIN_B_05323</name>
</gene>
<dbReference type="SMART" id="SM00530">
    <property type="entry name" value="HTH_XRE"/>
    <property type="match status" value="1"/>
</dbReference>
<accession>A0A653F2T1</accession>
<evidence type="ECO:0000256" key="1">
    <source>
        <dbReference type="SAM" id="MobiDB-lite"/>
    </source>
</evidence>
<proteinExistence type="predicted"/>
<dbReference type="InterPro" id="IPR010982">
    <property type="entry name" value="Lambda_DNA-bd_dom_sf"/>
</dbReference>